<keyword evidence="6" id="KW-0325">Glycoprotein</keyword>
<evidence type="ECO:0000313" key="9">
    <source>
        <dbReference type="Proteomes" id="UP000001064"/>
    </source>
</evidence>
<dbReference type="Proteomes" id="UP000001064">
    <property type="component" value="Unassembled WGS sequence"/>
</dbReference>
<proteinExistence type="predicted"/>
<comment type="subcellular location">
    <subcellularLocation>
        <location evidence="1">Membrane</location>
    </subcellularLocation>
</comment>
<keyword evidence="2 7" id="KW-0812">Transmembrane</keyword>
<dbReference type="OrthoDB" id="10621260at2759"/>
<dbReference type="GeneID" id="10502100"/>
<keyword evidence="9" id="KW-1185">Reference proteome</keyword>
<dbReference type="AlphaFoldDB" id="F0ZC82"/>
<evidence type="ECO:0000256" key="3">
    <source>
        <dbReference type="ARBA" id="ARBA00022729"/>
    </source>
</evidence>
<evidence type="ECO:0000256" key="6">
    <source>
        <dbReference type="ARBA" id="ARBA00023180"/>
    </source>
</evidence>
<dbReference type="SUPFAM" id="SSF63501">
    <property type="entry name" value="Frizzled cysteine-rich domain"/>
    <property type="match status" value="1"/>
</dbReference>
<protein>
    <recommendedName>
        <fullName evidence="10">FZ domain-containing protein</fullName>
    </recommendedName>
</protein>
<evidence type="ECO:0000256" key="7">
    <source>
        <dbReference type="SAM" id="Phobius"/>
    </source>
</evidence>
<evidence type="ECO:0000256" key="5">
    <source>
        <dbReference type="ARBA" id="ARBA00023136"/>
    </source>
</evidence>
<reference evidence="9" key="1">
    <citation type="journal article" date="2011" name="Genome Biol.">
        <title>Comparative genomics of the social amoebae Dictyostelium discoideum and Dictyostelium purpureum.</title>
        <authorList>
            <consortium name="US DOE Joint Genome Institute (JGI-PGF)"/>
            <person name="Sucgang R."/>
            <person name="Kuo A."/>
            <person name="Tian X."/>
            <person name="Salerno W."/>
            <person name="Parikh A."/>
            <person name="Feasley C.L."/>
            <person name="Dalin E."/>
            <person name="Tu H."/>
            <person name="Huang E."/>
            <person name="Barry K."/>
            <person name="Lindquist E."/>
            <person name="Shapiro H."/>
            <person name="Bruce D."/>
            <person name="Schmutz J."/>
            <person name="Salamov A."/>
            <person name="Fey P."/>
            <person name="Gaudet P."/>
            <person name="Anjard C."/>
            <person name="Babu M.M."/>
            <person name="Basu S."/>
            <person name="Bushmanova Y."/>
            <person name="van der Wel H."/>
            <person name="Katoh-Kurasawa M."/>
            <person name="Dinh C."/>
            <person name="Coutinho P.M."/>
            <person name="Saito T."/>
            <person name="Elias M."/>
            <person name="Schaap P."/>
            <person name="Kay R.R."/>
            <person name="Henrissat B."/>
            <person name="Eichinger L."/>
            <person name="Rivero F."/>
            <person name="Putnam N.H."/>
            <person name="West C.M."/>
            <person name="Loomis W.F."/>
            <person name="Chisholm R.L."/>
            <person name="Shaulsky G."/>
            <person name="Strassmann J.E."/>
            <person name="Queller D.C."/>
            <person name="Kuspa A."/>
            <person name="Grigoriev I.V."/>
        </authorList>
    </citation>
    <scope>NUCLEOTIDE SEQUENCE [LARGE SCALE GENOMIC DNA]</scope>
    <source>
        <strain evidence="9">QSDP1</strain>
    </source>
</reference>
<keyword evidence="3" id="KW-0732">Signal</keyword>
<dbReference type="InParanoid" id="F0ZC82"/>
<evidence type="ECO:0000256" key="1">
    <source>
        <dbReference type="ARBA" id="ARBA00004370"/>
    </source>
</evidence>
<sequence>MDITILTPNYKDQNNNNNLYIDELIYYLLYQYQYNLSPKPNLKCAEFLSTYLCTYTFVEVNKKPCNDICEAVINKCSKELIITNFQVIPNQRECESNGTLAEKSVQEGKECSLISLISSKSLESWWTDQSINLNDVDDYIKYPGGVVRGSVLGFGVLLAILLIIGSLHFVMKYQDKIV</sequence>
<name>F0ZC82_DICPU</name>
<dbReference type="RefSeq" id="XP_003285009.1">
    <property type="nucleotide sequence ID" value="XM_003284961.1"/>
</dbReference>
<evidence type="ECO:0000256" key="2">
    <source>
        <dbReference type="ARBA" id="ARBA00022692"/>
    </source>
</evidence>
<dbReference type="OMA" id="PCNDICE"/>
<evidence type="ECO:0000256" key="4">
    <source>
        <dbReference type="ARBA" id="ARBA00022989"/>
    </source>
</evidence>
<accession>F0ZC82</accession>
<dbReference type="eggNOG" id="ENOG502RIJS">
    <property type="taxonomic scope" value="Eukaryota"/>
</dbReference>
<keyword evidence="5 7" id="KW-0472">Membrane</keyword>
<gene>
    <name evidence="8" type="ORF">DICPUDRAFT_91431</name>
</gene>
<feature type="transmembrane region" description="Helical" evidence="7">
    <location>
        <begin position="151"/>
        <end position="171"/>
    </location>
</feature>
<evidence type="ECO:0008006" key="10">
    <source>
        <dbReference type="Google" id="ProtNLM"/>
    </source>
</evidence>
<dbReference type="EMBL" id="GL870976">
    <property type="protein sequence ID" value="EGC38451.1"/>
    <property type="molecule type" value="Genomic_DNA"/>
</dbReference>
<dbReference type="InterPro" id="IPR036790">
    <property type="entry name" value="Frizzled_dom_sf"/>
</dbReference>
<organism evidence="8 9">
    <name type="scientific">Dictyostelium purpureum</name>
    <name type="common">Slime mold</name>
    <dbReference type="NCBI Taxonomy" id="5786"/>
    <lineage>
        <taxon>Eukaryota</taxon>
        <taxon>Amoebozoa</taxon>
        <taxon>Evosea</taxon>
        <taxon>Eumycetozoa</taxon>
        <taxon>Dictyostelia</taxon>
        <taxon>Dictyosteliales</taxon>
        <taxon>Dictyosteliaceae</taxon>
        <taxon>Dictyostelium</taxon>
    </lineage>
</organism>
<evidence type="ECO:0000313" key="8">
    <source>
        <dbReference type="EMBL" id="EGC38451.1"/>
    </source>
</evidence>
<dbReference type="GO" id="GO:0016020">
    <property type="term" value="C:membrane"/>
    <property type="evidence" value="ECO:0007669"/>
    <property type="project" value="UniProtKB-SubCell"/>
</dbReference>
<dbReference type="VEuPathDB" id="AmoebaDB:DICPUDRAFT_91431"/>
<dbReference type="FunCoup" id="F0ZC82">
    <property type="interactions" value="398"/>
</dbReference>
<keyword evidence="4 7" id="KW-1133">Transmembrane helix</keyword>
<dbReference type="KEGG" id="dpp:DICPUDRAFT_91431"/>